<dbReference type="AlphaFoldDB" id="A0A8J6NPD9"/>
<feature type="domain" description="Type II methyltransferase M.TaqI-like" evidence="7">
    <location>
        <begin position="12"/>
        <end position="99"/>
    </location>
</feature>
<dbReference type="InterPro" id="IPR029063">
    <property type="entry name" value="SAM-dependent_MTases_sf"/>
</dbReference>
<evidence type="ECO:0000256" key="4">
    <source>
        <dbReference type="ARBA" id="ARBA00022691"/>
    </source>
</evidence>
<dbReference type="Pfam" id="PF07669">
    <property type="entry name" value="Eco57I"/>
    <property type="match status" value="1"/>
</dbReference>
<dbReference type="InterPro" id="IPR011639">
    <property type="entry name" value="MethylTrfase_TaqI-like_dom"/>
</dbReference>
<keyword evidence="6" id="KW-0175">Coiled coil</keyword>
<keyword evidence="2" id="KW-0489">Methyltransferase</keyword>
<dbReference type="SUPFAM" id="SSF53335">
    <property type="entry name" value="S-adenosyl-L-methionine-dependent methyltransferases"/>
    <property type="match status" value="1"/>
</dbReference>
<dbReference type="PROSITE" id="PS00092">
    <property type="entry name" value="N6_MTASE"/>
    <property type="match status" value="1"/>
</dbReference>
<dbReference type="InterPro" id="IPR050953">
    <property type="entry name" value="N4_N6_ade-DNA_methylase"/>
</dbReference>
<dbReference type="GO" id="GO:0003676">
    <property type="term" value="F:nucleic acid binding"/>
    <property type="evidence" value="ECO:0007669"/>
    <property type="project" value="InterPro"/>
</dbReference>
<feature type="non-terminal residue" evidence="8">
    <location>
        <position position="1"/>
    </location>
</feature>
<dbReference type="Proteomes" id="UP000603434">
    <property type="component" value="Unassembled WGS sequence"/>
</dbReference>
<dbReference type="InterPro" id="IPR002052">
    <property type="entry name" value="DNA_methylase_N6_adenine_CS"/>
</dbReference>
<evidence type="ECO:0000259" key="7">
    <source>
        <dbReference type="Pfam" id="PF07669"/>
    </source>
</evidence>
<dbReference type="PANTHER" id="PTHR33841:SF1">
    <property type="entry name" value="DNA METHYLTRANSFERASE A"/>
    <property type="match status" value="1"/>
</dbReference>
<organism evidence="8 9">
    <name type="scientific">Candidatus Desulfatibia profunda</name>
    <dbReference type="NCBI Taxonomy" id="2841695"/>
    <lineage>
        <taxon>Bacteria</taxon>
        <taxon>Pseudomonadati</taxon>
        <taxon>Thermodesulfobacteriota</taxon>
        <taxon>Desulfobacteria</taxon>
        <taxon>Desulfobacterales</taxon>
        <taxon>Desulfobacterales incertae sedis</taxon>
        <taxon>Candidatus Desulfatibia</taxon>
    </lineage>
</organism>
<dbReference type="EMBL" id="JACNJH010000230">
    <property type="protein sequence ID" value="MBC8362880.1"/>
    <property type="molecule type" value="Genomic_DNA"/>
</dbReference>
<evidence type="ECO:0000256" key="2">
    <source>
        <dbReference type="ARBA" id="ARBA00022603"/>
    </source>
</evidence>
<dbReference type="GO" id="GO:0032259">
    <property type="term" value="P:methylation"/>
    <property type="evidence" value="ECO:0007669"/>
    <property type="project" value="UniProtKB-KW"/>
</dbReference>
<evidence type="ECO:0000256" key="5">
    <source>
        <dbReference type="ARBA" id="ARBA00047942"/>
    </source>
</evidence>
<feature type="coiled-coil region" evidence="6">
    <location>
        <begin position="683"/>
        <end position="720"/>
    </location>
</feature>
<evidence type="ECO:0000256" key="6">
    <source>
        <dbReference type="SAM" id="Coils"/>
    </source>
</evidence>
<dbReference type="Gene3D" id="3.40.50.150">
    <property type="entry name" value="Vaccinia Virus protein VP39"/>
    <property type="match status" value="1"/>
</dbReference>
<evidence type="ECO:0000256" key="3">
    <source>
        <dbReference type="ARBA" id="ARBA00022679"/>
    </source>
</evidence>
<dbReference type="PANTHER" id="PTHR33841">
    <property type="entry name" value="DNA METHYLTRANSFERASE YEEA-RELATED"/>
    <property type="match status" value="1"/>
</dbReference>
<dbReference type="GO" id="GO:0006304">
    <property type="term" value="P:DNA modification"/>
    <property type="evidence" value="ECO:0007669"/>
    <property type="project" value="InterPro"/>
</dbReference>
<evidence type="ECO:0000313" key="9">
    <source>
        <dbReference type="Proteomes" id="UP000603434"/>
    </source>
</evidence>
<dbReference type="GO" id="GO:0009007">
    <property type="term" value="F:site-specific DNA-methyltransferase (adenine-specific) activity"/>
    <property type="evidence" value="ECO:0007669"/>
    <property type="project" value="UniProtKB-EC"/>
</dbReference>
<comment type="caution">
    <text evidence="8">The sequence shown here is derived from an EMBL/GenBank/DDBJ whole genome shotgun (WGS) entry which is preliminary data.</text>
</comment>
<dbReference type="EC" id="2.1.1.72" evidence="1"/>
<sequence>DAARGFAFIDLCRKHYDVVLMNPPFGEFSKQWKAKARATYPNSYNDILGAFVERHLHCLVQHGRIGAITSRTCFFLTTFSNWRENIVLDNSALCLIADLGQGVMDDAMVEAAAYVIERTAPSNTTVVIRAIAEKDRQGAVESCIDACCAGKPDLRNFITDQSFFSLLPDSPFVYWIDKKIIQLLSSKQRFEPNIGHVRQGLSTGDDPRFVRTVWEVPYEDTQFCYYPSNGEAYCRFDDPIVMAYFKRRKIGKPAWAFHVKSGASQPWYSPITIKINYAKDGSELRSFTNAKGKQRSVLRNVQFYYKPGFSWTRRAVRLYPYIVPGNCIPSASRYMAFPEYENQIEAIGVCASRIASACLRFKGEKFEWPNFLVENVKMLPWPEVPEETNHLFKVIINREVDQRRVAYQNHEPFHEFIIPVKIQDRSCDGQALAFNPTSLLGEEGERLVAEAYGLTPHQTLAMERDLLEAISFQSQCNGTDKEDNDEEAQDNDFVIDTSSKATEEACLSYLIGTIFGRWDIRYATAEKPLPELPQALDPLPVCPPGMFQNAEGLPANPKDVFVDYPLSISWSGIIIDDEGHQDDIIDRIRDAIETIWKHKAGEIEQESCEILGVNLLREYFNKPNKFFADHLKRYSKSRRQAPIYWPLSTPSSSYTLWIYYHRLTDQILYTCINDFVEPKLKQISETANNLRQKTSRNHQEEKELEKLTDFEVELKDFRDELLRIAKFWKPNLNDGVQITAAPLWKLFQLKSWRKNLKETWEKMKKGDYDWAHLAYSIWPDRVIRASHKNRSFAIAHDLESDLWEEIENGTDRQGNPKYKWVPKDLSEQALKAIIMEKSKGKT</sequence>
<gene>
    <name evidence="8" type="ORF">H8E23_15955</name>
</gene>
<keyword evidence="4" id="KW-0949">S-adenosyl-L-methionine</keyword>
<accession>A0A8J6NPD9</accession>
<keyword evidence="3" id="KW-0808">Transferase</keyword>
<proteinExistence type="predicted"/>
<name>A0A8J6NPD9_9BACT</name>
<protein>
    <recommendedName>
        <fullName evidence="1">site-specific DNA-methyltransferase (adenine-specific)</fullName>
        <ecNumber evidence="1">2.1.1.72</ecNumber>
    </recommendedName>
</protein>
<comment type="catalytic activity">
    <reaction evidence="5">
        <text>a 2'-deoxyadenosine in DNA + S-adenosyl-L-methionine = an N(6)-methyl-2'-deoxyadenosine in DNA + S-adenosyl-L-homocysteine + H(+)</text>
        <dbReference type="Rhea" id="RHEA:15197"/>
        <dbReference type="Rhea" id="RHEA-COMP:12418"/>
        <dbReference type="Rhea" id="RHEA-COMP:12419"/>
        <dbReference type="ChEBI" id="CHEBI:15378"/>
        <dbReference type="ChEBI" id="CHEBI:57856"/>
        <dbReference type="ChEBI" id="CHEBI:59789"/>
        <dbReference type="ChEBI" id="CHEBI:90615"/>
        <dbReference type="ChEBI" id="CHEBI:90616"/>
        <dbReference type="EC" id="2.1.1.72"/>
    </reaction>
</comment>
<evidence type="ECO:0000256" key="1">
    <source>
        <dbReference type="ARBA" id="ARBA00011900"/>
    </source>
</evidence>
<evidence type="ECO:0000313" key="8">
    <source>
        <dbReference type="EMBL" id="MBC8362880.1"/>
    </source>
</evidence>
<reference evidence="8 9" key="1">
    <citation type="submission" date="2020-08" db="EMBL/GenBank/DDBJ databases">
        <title>Bridging the membrane lipid divide: bacteria of the FCB group superphylum have the potential to synthesize archaeal ether lipids.</title>
        <authorList>
            <person name="Villanueva L."/>
            <person name="Von Meijenfeldt F.A.B."/>
            <person name="Westbye A.B."/>
            <person name="Yadav S."/>
            <person name="Hopmans E.C."/>
            <person name="Dutilh B.E."/>
            <person name="Sinninghe Damste J.S."/>
        </authorList>
    </citation>
    <scope>NUCLEOTIDE SEQUENCE [LARGE SCALE GENOMIC DNA]</scope>
    <source>
        <strain evidence="8">NIOZ-UU30</strain>
    </source>
</reference>